<proteinExistence type="predicted"/>
<evidence type="ECO:0000256" key="1">
    <source>
        <dbReference type="SAM" id="MobiDB-lite"/>
    </source>
</evidence>
<name>A0ABP0X450_9BRYO</name>
<dbReference type="Proteomes" id="UP001497444">
    <property type="component" value="Chromosome 5"/>
</dbReference>
<evidence type="ECO:0000313" key="2">
    <source>
        <dbReference type="EMBL" id="CAK9273864.1"/>
    </source>
</evidence>
<sequence>MNKQNKEEEEEKTENDKRSGQKKKRSLDIQGEKEDDDDGKGDVVSNWANCKKTFKRRKMAMDGYDSNRRRAATQIQKRVWRWANAGQQQSRKASKPRASDG</sequence>
<reference evidence="2" key="1">
    <citation type="submission" date="2024-02" db="EMBL/GenBank/DDBJ databases">
        <authorList>
            <consortium name="ELIXIR-Norway"/>
            <consortium name="Elixir Norway"/>
        </authorList>
    </citation>
    <scope>NUCLEOTIDE SEQUENCE</scope>
</reference>
<feature type="region of interest" description="Disordered" evidence="1">
    <location>
        <begin position="1"/>
        <end position="45"/>
    </location>
</feature>
<keyword evidence="3" id="KW-1185">Reference proteome</keyword>
<organism evidence="2 3">
    <name type="scientific">Sphagnum jensenii</name>
    <dbReference type="NCBI Taxonomy" id="128206"/>
    <lineage>
        <taxon>Eukaryota</taxon>
        <taxon>Viridiplantae</taxon>
        <taxon>Streptophyta</taxon>
        <taxon>Embryophyta</taxon>
        <taxon>Bryophyta</taxon>
        <taxon>Sphagnophytina</taxon>
        <taxon>Sphagnopsida</taxon>
        <taxon>Sphagnales</taxon>
        <taxon>Sphagnaceae</taxon>
        <taxon>Sphagnum</taxon>
    </lineage>
</organism>
<evidence type="ECO:0000313" key="3">
    <source>
        <dbReference type="Proteomes" id="UP001497444"/>
    </source>
</evidence>
<accession>A0ABP0X450</accession>
<dbReference type="EMBL" id="OZ020100">
    <property type="protein sequence ID" value="CAK9273864.1"/>
    <property type="molecule type" value="Genomic_DNA"/>
</dbReference>
<protein>
    <submittedName>
        <fullName evidence="2">Uncharacterized protein</fullName>
    </submittedName>
</protein>
<gene>
    <name evidence="2" type="ORF">CSSPJE1EN1_LOCUS19342</name>
</gene>